<organism evidence="1 2">
    <name type="scientific">Nonomuraea phyllanthi</name>
    <dbReference type="NCBI Taxonomy" id="2219224"/>
    <lineage>
        <taxon>Bacteria</taxon>
        <taxon>Bacillati</taxon>
        <taxon>Actinomycetota</taxon>
        <taxon>Actinomycetes</taxon>
        <taxon>Streptosporangiales</taxon>
        <taxon>Streptosporangiaceae</taxon>
        <taxon>Nonomuraea</taxon>
    </lineage>
</organism>
<accession>A0A5C4WF80</accession>
<evidence type="ECO:0000313" key="2">
    <source>
        <dbReference type="Proteomes" id="UP000312512"/>
    </source>
</evidence>
<dbReference type="Pfam" id="PF19803">
    <property type="entry name" value="DUF6286"/>
    <property type="match status" value="1"/>
</dbReference>
<dbReference type="AlphaFoldDB" id="A0A5C4WF80"/>
<dbReference type="Proteomes" id="UP000312512">
    <property type="component" value="Unassembled WGS sequence"/>
</dbReference>
<sequence>MSEQSPRQETCAVPDQDAEAAPSRDTDTVPFEAADPGDAPPEAPSGAVVGRVPRDRGADRAAVRAFRPHRRIPALVVAALMTLLALLIAAETISALAGVPLRLVPYDGMLSWATSTPWTDPLFLAGSAIVALVGLGLLAAALVPGRPGMVPVRSGDPDVIIGLRTRSVTRALAHAAEEVPGVHSARARIRGRTIAVKSATSGWDKERFTQEVRAAVLTRLAGMDPVRPYRVDVHVKERK</sequence>
<keyword evidence="2" id="KW-1185">Reference proteome</keyword>
<dbReference type="RefSeq" id="WP_139632203.1">
    <property type="nucleotide sequence ID" value="NZ_VDLX02000007.1"/>
</dbReference>
<gene>
    <name evidence="1" type="ORF">FH608_020770</name>
</gene>
<comment type="caution">
    <text evidence="1">The sequence shown here is derived from an EMBL/GenBank/DDBJ whole genome shotgun (WGS) entry which is preliminary data.</text>
</comment>
<dbReference type="EMBL" id="VDLX02000007">
    <property type="protein sequence ID" value="KAB8193651.1"/>
    <property type="molecule type" value="Genomic_DNA"/>
</dbReference>
<dbReference type="InterPro" id="IPR046253">
    <property type="entry name" value="DUF6286"/>
</dbReference>
<proteinExistence type="predicted"/>
<reference evidence="1 2" key="1">
    <citation type="submission" date="2019-10" db="EMBL/GenBank/DDBJ databases">
        <title>Nonomuraea sp. nov., isolated from Phyllanthus amarus.</title>
        <authorList>
            <person name="Klykleung N."/>
            <person name="Tanasupawat S."/>
        </authorList>
    </citation>
    <scope>NUCLEOTIDE SEQUENCE [LARGE SCALE GENOMIC DNA]</scope>
    <source>
        <strain evidence="1 2">PA1-10</strain>
    </source>
</reference>
<evidence type="ECO:0000313" key="1">
    <source>
        <dbReference type="EMBL" id="KAB8193651.1"/>
    </source>
</evidence>
<name>A0A5C4WF80_9ACTN</name>
<dbReference type="OrthoDB" id="3542723at2"/>
<protein>
    <submittedName>
        <fullName evidence="1">Alkaline shock response membrane anchor protein AmaP</fullName>
    </submittedName>
</protein>